<evidence type="ECO:0000259" key="2">
    <source>
        <dbReference type="PROSITE" id="PS51205"/>
    </source>
</evidence>
<dbReference type="GO" id="GO:0030139">
    <property type="term" value="C:endocytic vesicle"/>
    <property type="evidence" value="ECO:0007669"/>
    <property type="project" value="TreeGrafter"/>
</dbReference>
<feature type="compositionally biased region" description="Polar residues" evidence="1">
    <location>
        <begin position="407"/>
        <end position="424"/>
    </location>
</feature>
<comment type="caution">
    <text evidence="3">The sequence shown here is derived from an EMBL/GenBank/DDBJ whole genome shotgun (WGS) entry which is preliminary data.</text>
</comment>
<keyword evidence="4" id="KW-1185">Reference proteome</keyword>
<dbReference type="Gene3D" id="1.20.1050.80">
    <property type="entry name" value="VPS9 domain"/>
    <property type="match status" value="2"/>
</dbReference>
<feature type="compositionally biased region" description="Low complexity" evidence="1">
    <location>
        <begin position="426"/>
        <end position="436"/>
    </location>
</feature>
<dbReference type="Pfam" id="PF02204">
    <property type="entry name" value="VPS9"/>
    <property type="match status" value="1"/>
</dbReference>
<proteinExistence type="predicted"/>
<dbReference type="PROSITE" id="PS51205">
    <property type="entry name" value="VPS9"/>
    <property type="match status" value="1"/>
</dbReference>
<protein>
    <recommendedName>
        <fullName evidence="2">VPS9 domain-containing protein</fullName>
    </recommendedName>
</protein>
<dbReference type="SUPFAM" id="SSF109993">
    <property type="entry name" value="VPS9 domain"/>
    <property type="match status" value="1"/>
</dbReference>
<evidence type="ECO:0000313" key="3">
    <source>
        <dbReference type="EMBL" id="KAF9337965.1"/>
    </source>
</evidence>
<name>A0A9P5SXH2_9FUNG</name>
<gene>
    <name evidence="3" type="ORF">BG006_001066</name>
</gene>
<dbReference type="GO" id="GO:0016192">
    <property type="term" value="P:vesicle-mediated transport"/>
    <property type="evidence" value="ECO:0007669"/>
    <property type="project" value="InterPro"/>
</dbReference>
<sequence length="839" mass="91622">MAQGTQAYSMLKRIQEHPIELADIIRLLVTKKAILALPTCPYSSEEQPPPRAYFEDHVIIPESNHGESLFVTLSGVRGILRPASSSIQILGMASGHDFTTIATDASGPTKRSFFDNISKTENASELTAGGAEFKLVNSSKRPVVIFVESVGSVQALLLDKSFTRPGEAPTPIVPLTTGIARELSIGAARRTAGSSSPNFSAAPVNDRDPLPKLPKIASDLPLEWDSVVRDLESFVIKLRRSPLPNADRYANEFQRKYDDVRQRFEVYGSASGLGHRWSDHDFDEMQRWIETWLCREMYNTIFSQPNSEDYLHDEQLQAKIAALNFLDLTLEHLGFALEHPEDVEHIAQVVREGGLEMQKLGSVISPSDKMNVILSCHRVVVDTLNREPAVQEMLAGVESFKGEDTSDTTPSATETNTSQAQHMPSTKDASSLTTSKSSLKRLSMPRIPMDGAIPSQDSHLAAMHVHSPRIPMDEGYKRPSMRIEKIATDVEEPTEDKDTKVEGKEQNVKVNEHTSDENAINNSNGAKSPVIDIEPSEAPLPDSPVIDTAFETPDVLPSLVVSSSTRKQYSADVLIPLLIFSVVKSNPPMLISNLRYIQRFKVQDHLTGELAYCLTNMMAVVSFLETLDPQALGLSSDIQVLSDTSDIRLHQGKTPPTPLINLQDGLDQTKALGHKVGQEIVGVAEEGLKVISDVVQDGYSKFFGRFLTSTDSLNSRGNPSHGNRPVSASSSLAATAAADAAAAARLSTEDTRTEAQIAALVTPAVLTSNVTTLSVNSPAGTESSAAPAAKKHLLTFIRNTEGPQIQYMACTNADDLRLSDVKRKGRTFYYKTISELARC</sequence>
<dbReference type="PANTHER" id="PTHR23101">
    <property type="entry name" value="RAB GDP/GTP EXCHANGE FACTOR"/>
    <property type="match status" value="1"/>
</dbReference>
<dbReference type="InterPro" id="IPR037191">
    <property type="entry name" value="VPS9_dom_sf"/>
</dbReference>
<dbReference type="Proteomes" id="UP000696485">
    <property type="component" value="Unassembled WGS sequence"/>
</dbReference>
<dbReference type="GO" id="GO:0005829">
    <property type="term" value="C:cytosol"/>
    <property type="evidence" value="ECO:0007669"/>
    <property type="project" value="TreeGrafter"/>
</dbReference>
<dbReference type="InterPro" id="IPR045046">
    <property type="entry name" value="Vps9-like"/>
</dbReference>
<dbReference type="SMART" id="SM00167">
    <property type="entry name" value="VPS9"/>
    <property type="match status" value="1"/>
</dbReference>
<evidence type="ECO:0000313" key="4">
    <source>
        <dbReference type="Proteomes" id="UP000696485"/>
    </source>
</evidence>
<dbReference type="GO" id="GO:0005085">
    <property type="term" value="F:guanyl-nucleotide exchange factor activity"/>
    <property type="evidence" value="ECO:0007669"/>
    <property type="project" value="InterPro"/>
</dbReference>
<dbReference type="GO" id="GO:0031267">
    <property type="term" value="F:small GTPase binding"/>
    <property type="evidence" value="ECO:0007669"/>
    <property type="project" value="TreeGrafter"/>
</dbReference>
<dbReference type="PANTHER" id="PTHR23101:SF25">
    <property type="entry name" value="GTPASE-ACTIVATING PROTEIN AND VPS9 DOMAIN-CONTAINING PROTEIN 1"/>
    <property type="match status" value="1"/>
</dbReference>
<dbReference type="EMBL" id="JAAAUY010000012">
    <property type="protein sequence ID" value="KAF9337965.1"/>
    <property type="molecule type" value="Genomic_DNA"/>
</dbReference>
<reference evidence="3" key="1">
    <citation type="journal article" date="2020" name="Fungal Divers.">
        <title>Resolving the Mortierellaceae phylogeny through synthesis of multi-gene phylogenetics and phylogenomics.</title>
        <authorList>
            <person name="Vandepol N."/>
            <person name="Liber J."/>
            <person name="Desiro A."/>
            <person name="Na H."/>
            <person name="Kennedy M."/>
            <person name="Barry K."/>
            <person name="Grigoriev I.V."/>
            <person name="Miller A.N."/>
            <person name="O'Donnell K."/>
            <person name="Stajich J.E."/>
            <person name="Bonito G."/>
        </authorList>
    </citation>
    <scope>NUCLEOTIDE SEQUENCE</scope>
    <source>
        <strain evidence="3">NVP1</strain>
    </source>
</reference>
<organism evidence="3 4">
    <name type="scientific">Podila minutissima</name>
    <dbReference type="NCBI Taxonomy" id="64525"/>
    <lineage>
        <taxon>Eukaryota</taxon>
        <taxon>Fungi</taxon>
        <taxon>Fungi incertae sedis</taxon>
        <taxon>Mucoromycota</taxon>
        <taxon>Mortierellomycotina</taxon>
        <taxon>Mortierellomycetes</taxon>
        <taxon>Mortierellales</taxon>
        <taxon>Mortierellaceae</taxon>
        <taxon>Podila</taxon>
    </lineage>
</organism>
<accession>A0A9P5SXH2</accession>
<dbReference type="AlphaFoldDB" id="A0A9P5SXH2"/>
<evidence type="ECO:0000256" key="1">
    <source>
        <dbReference type="SAM" id="MobiDB-lite"/>
    </source>
</evidence>
<dbReference type="InterPro" id="IPR003123">
    <property type="entry name" value="VPS9"/>
</dbReference>
<feature type="domain" description="VPS9" evidence="2">
    <location>
        <begin position="495"/>
        <end position="633"/>
    </location>
</feature>
<feature type="region of interest" description="Disordered" evidence="1">
    <location>
        <begin position="397"/>
        <end position="436"/>
    </location>
</feature>